<proteinExistence type="predicted"/>
<protein>
    <submittedName>
        <fullName evidence="1">Uncharacterized protein</fullName>
    </submittedName>
</protein>
<evidence type="ECO:0000313" key="1">
    <source>
        <dbReference type="EMBL" id="TCP56982.1"/>
    </source>
</evidence>
<gene>
    <name evidence="1" type="ORF">EV191_101932</name>
</gene>
<comment type="caution">
    <text evidence="1">The sequence shown here is derived from an EMBL/GenBank/DDBJ whole genome shotgun (WGS) entry which is preliminary data.</text>
</comment>
<dbReference type="EMBL" id="SLXQ01000001">
    <property type="protein sequence ID" value="TCP56982.1"/>
    <property type="molecule type" value="Genomic_DNA"/>
</dbReference>
<accession>A0A4R2R2L1</accession>
<reference evidence="1 2" key="1">
    <citation type="submission" date="2019-03" db="EMBL/GenBank/DDBJ databases">
        <title>Genomic Encyclopedia of Type Strains, Phase IV (KMG-IV): sequencing the most valuable type-strain genomes for metagenomic binning, comparative biology and taxonomic classification.</title>
        <authorList>
            <person name="Goeker M."/>
        </authorList>
    </citation>
    <scope>NUCLEOTIDE SEQUENCE [LARGE SCALE GENOMIC DNA]</scope>
    <source>
        <strain evidence="1 2">DSM 45765</strain>
    </source>
</reference>
<name>A0A4R2R2L1_9PSEU</name>
<dbReference type="RefSeq" id="WP_132875512.1">
    <property type="nucleotide sequence ID" value="NZ_SLXQ01000001.1"/>
</dbReference>
<dbReference type="AlphaFoldDB" id="A0A4R2R2L1"/>
<dbReference type="Proteomes" id="UP000294911">
    <property type="component" value="Unassembled WGS sequence"/>
</dbReference>
<keyword evidence="2" id="KW-1185">Reference proteome</keyword>
<sequence>MSANRRTALAGIAAGLRAADRRLTEVLRAGRDDALVAETLRWLGSAWEHLRQARRSVSNQDCLRVITSKARVDALLQQLADNPGIATVTRLHRRATPTGRVLAAAA</sequence>
<organism evidence="1 2">
    <name type="scientific">Tamaricihabitans halophyticus</name>
    <dbReference type="NCBI Taxonomy" id="1262583"/>
    <lineage>
        <taxon>Bacteria</taxon>
        <taxon>Bacillati</taxon>
        <taxon>Actinomycetota</taxon>
        <taxon>Actinomycetes</taxon>
        <taxon>Pseudonocardiales</taxon>
        <taxon>Pseudonocardiaceae</taxon>
        <taxon>Tamaricihabitans</taxon>
    </lineage>
</organism>
<evidence type="ECO:0000313" key="2">
    <source>
        <dbReference type="Proteomes" id="UP000294911"/>
    </source>
</evidence>